<dbReference type="RefSeq" id="XP_002787383.1">
    <property type="nucleotide sequence ID" value="XM_002787337.1"/>
</dbReference>
<evidence type="ECO:0000313" key="2">
    <source>
        <dbReference type="Proteomes" id="UP000007800"/>
    </source>
</evidence>
<dbReference type="GeneID" id="9039418"/>
<protein>
    <submittedName>
        <fullName evidence="1">Uncharacterized protein</fullName>
    </submittedName>
</protein>
<reference evidence="1 2" key="1">
    <citation type="submission" date="2008-07" db="EMBL/GenBank/DDBJ databases">
        <authorList>
            <person name="El-Sayed N."/>
            <person name="Caler E."/>
            <person name="Inman J."/>
            <person name="Amedeo P."/>
            <person name="Hass B."/>
            <person name="Wortman J."/>
        </authorList>
    </citation>
    <scope>NUCLEOTIDE SEQUENCE [LARGE SCALE GENOMIC DNA]</scope>
    <source>
        <strain evidence="2">ATCC 50983 / TXsc</strain>
    </source>
</reference>
<dbReference type="OrthoDB" id="10674509at2759"/>
<proteinExistence type="predicted"/>
<keyword evidence="2" id="KW-1185">Reference proteome</keyword>
<accession>C5K8H2</accession>
<sequence length="108" mass="11905">MLCQRCYANDAMSTMLCQRCYANDAANDAMSTMLCQRCSANGRANGGDGNGKYDESAGVIRTHVVDRLGNVNNADSQWELFIMNVAGNRTRRAICGFNQKDYQGHRNG</sequence>
<dbReference type="AlphaFoldDB" id="C5K8H2"/>
<dbReference type="EMBL" id="GG671131">
    <property type="protein sequence ID" value="EER19179.1"/>
    <property type="molecule type" value="Genomic_DNA"/>
</dbReference>
<evidence type="ECO:0000313" key="1">
    <source>
        <dbReference type="EMBL" id="EER19179.1"/>
    </source>
</evidence>
<dbReference type="InParanoid" id="C5K8H2"/>
<dbReference type="Proteomes" id="UP000007800">
    <property type="component" value="Unassembled WGS sequence"/>
</dbReference>
<name>C5K8H2_PERM5</name>
<gene>
    <name evidence="1" type="ORF">Pmar_PMAR028644</name>
</gene>
<organism evidence="2">
    <name type="scientific">Perkinsus marinus (strain ATCC 50983 / TXsc)</name>
    <dbReference type="NCBI Taxonomy" id="423536"/>
    <lineage>
        <taxon>Eukaryota</taxon>
        <taxon>Sar</taxon>
        <taxon>Alveolata</taxon>
        <taxon>Perkinsozoa</taxon>
        <taxon>Perkinsea</taxon>
        <taxon>Perkinsida</taxon>
        <taxon>Perkinsidae</taxon>
        <taxon>Perkinsus</taxon>
    </lineage>
</organism>